<dbReference type="EMBL" id="BNJG01000005">
    <property type="protein sequence ID" value="GHO60398.1"/>
    <property type="molecule type" value="Genomic_DNA"/>
</dbReference>
<dbReference type="Proteomes" id="UP000654345">
    <property type="component" value="Unassembled WGS sequence"/>
</dbReference>
<evidence type="ECO:0000313" key="1">
    <source>
        <dbReference type="EMBL" id="GHO60398.1"/>
    </source>
</evidence>
<evidence type="ECO:0000313" key="2">
    <source>
        <dbReference type="Proteomes" id="UP000654345"/>
    </source>
</evidence>
<comment type="caution">
    <text evidence="1">The sequence shown here is derived from an EMBL/GenBank/DDBJ whole genome shotgun (WGS) entry which is preliminary data.</text>
</comment>
<reference evidence="1 2" key="1">
    <citation type="journal article" date="2021" name="Int. J. Syst. Evol. Microbiol.">
        <title>Reticulibacter mediterranei gen. nov., sp. nov., within the new family Reticulibacteraceae fam. nov., and Ktedonospora formicarum gen. nov., sp. nov., Ktedonobacter robiniae sp. nov., Dictyobacter formicarum sp. nov. and Dictyobacter arantiisoli sp. nov., belonging to the class Ktedonobacteria.</title>
        <authorList>
            <person name="Yabe S."/>
            <person name="Zheng Y."/>
            <person name="Wang C.M."/>
            <person name="Sakai Y."/>
            <person name="Abe K."/>
            <person name="Yokota A."/>
            <person name="Donadio S."/>
            <person name="Cavaletti L."/>
            <person name="Monciardini P."/>
        </authorList>
    </citation>
    <scope>NUCLEOTIDE SEQUENCE [LARGE SCALE GENOMIC DNA]</scope>
    <source>
        <strain evidence="1 2">SOSP1-30</strain>
    </source>
</reference>
<name>A0ABQ3V5U2_9CHLR</name>
<sequence length="50" mass="5347">MGFFSFATAERTLQGYEVMNMVRKGQIRGVGKGDILSQAAFITGMFGVGA</sequence>
<protein>
    <submittedName>
        <fullName evidence="1">Uncharacterized protein</fullName>
    </submittedName>
</protein>
<keyword evidence="2" id="KW-1185">Reference proteome</keyword>
<organism evidence="1 2">
    <name type="scientific">Ktedonobacter robiniae</name>
    <dbReference type="NCBI Taxonomy" id="2778365"/>
    <lineage>
        <taxon>Bacteria</taxon>
        <taxon>Bacillati</taxon>
        <taxon>Chloroflexota</taxon>
        <taxon>Ktedonobacteria</taxon>
        <taxon>Ktedonobacterales</taxon>
        <taxon>Ktedonobacteraceae</taxon>
        <taxon>Ktedonobacter</taxon>
    </lineage>
</organism>
<accession>A0ABQ3V5U2</accession>
<proteinExistence type="predicted"/>
<gene>
    <name evidence="1" type="ORF">KSB_88730</name>
</gene>